<dbReference type="InterPro" id="IPR050411">
    <property type="entry name" value="AlphaKG_dependent_hydroxylases"/>
</dbReference>
<evidence type="ECO:0000256" key="2">
    <source>
        <dbReference type="ARBA" id="ARBA00023002"/>
    </source>
</evidence>
<dbReference type="Gene3D" id="3.60.130.10">
    <property type="entry name" value="Clavaminate synthase-like"/>
    <property type="match status" value="1"/>
</dbReference>
<protein>
    <submittedName>
        <fullName evidence="5">Taurine catabolism dioxygenase TauD, TfdA family</fullName>
    </submittedName>
</protein>
<dbReference type="PANTHER" id="PTHR10696">
    <property type="entry name" value="GAMMA-BUTYROBETAINE HYDROXYLASE-RELATED"/>
    <property type="match status" value="1"/>
</dbReference>
<organism evidence="5 6">
    <name type="scientific">Nannocystis exedens</name>
    <dbReference type="NCBI Taxonomy" id="54"/>
    <lineage>
        <taxon>Bacteria</taxon>
        <taxon>Pseudomonadati</taxon>
        <taxon>Myxococcota</taxon>
        <taxon>Polyangia</taxon>
        <taxon>Nannocystales</taxon>
        <taxon>Nannocystaceae</taxon>
        <taxon>Nannocystis</taxon>
    </lineage>
</organism>
<keyword evidence="6" id="KW-1185">Reference proteome</keyword>
<accession>A0A1I1ZYM0</accession>
<reference evidence="6" key="1">
    <citation type="submission" date="2016-10" db="EMBL/GenBank/DDBJ databases">
        <authorList>
            <person name="Varghese N."/>
            <person name="Submissions S."/>
        </authorList>
    </citation>
    <scope>NUCLEOTIDE SEQUENCE [LARGE SCALE GENOMIC DNA]</scope>
    <source>
        <strain evidence="6">ATCC 25963</strain>
    </source>
</reference>
<evidence type="ECO:0000259" key="4">
    <source>
        <dbReference type="Pfam" id="PF02668"/>
    </source>
</evidence>
<dbReference type="Pfam" id="PF02668">
    <property type="entry name" value="TauD"/>
    <property type="match status" value="1"/>
</dbReference>
<dbReference type="InterPro" id="IPR003819">
    <property type="entry name" value="TauD/TfdA-like"/>
</dbReference>
<dbReference type="STRING" id="54.SAMN02745121_04032"/>
<dbReference type="PANTHER" id="PTHR10696:SF56">
    <property type="entry name" value="TAUD_TFDA-LIKE DOMAIN-CONTAINING PROTEIN"/>
    <property type="match status" value="1"/>
</dbReference>
<evidence type="ECO:0000256" key="1">
    <source>
        <dbReference type="ARBA" id="ARBA00001954"/>
    </source>
</evidence>
<dbReference type="InterPro" id="IPR042098">
    <property type="entry name" value="TauD-like_sf"/>
</dbReference>
<keyword evidence="2" id="KW-0560">Oxidoreductase</keyword>
<evidence type="ECO:0000256" key="3">
    <source>
        <dbReference type="ARBA" id="ARBA00023194"/>
    </source>
</evidence>
<evidence type="ECO:0000313" key="6">
    <source>
        <dbReference type="Proteomes" id="UP000199400"/>
    </source>
</evidence>
<dbReference type="RefSeq" id="WP_096332902.1">
    <property type="nucleotide sequence ID" value="NZ_FOMX01000012.1"/>
</dbReference>
<dbReference type="Proteomes" id="UP000199400">
    <property type="component" value="Unassembled WGS sequence"/>
</dbReference>
<name>A0A1I1ZYM0_9BACT</name>
<dbReference type="SUPFAM" id="SSF51197">
    <property type="entry name" value="Clavaminate synthase-like"/>
    <property type="match status" value="1"/>
</dbReference>
<sequence>MRLSEIRGPGGGVVPVVEPDGDVRVDALRAWLDAEKTWLSGQLRTHGAVLLRGFGVRVPVDLERVARAIDPELKNEYLGTSPRDALSEYVFSASELPPYYPIPQHCEMSFLRDPPRRLFFACLVAPQGGGGETPLCDFRRVAAGLAPDVRDRFVRGGIRIIRNYDGPDGGGRFDLWKLKRWDEMFLTTDRGVVEAKCAEQGFQVTWLPGQRLRLVSEQDALRPHPESGEPVWFNHLQVFHAASAAAELRRVHARQGDLRSLALARFARVMIGARRKFTAADALPMHCTYRDGREIDDADLEHLRDVVWRHMVVFPWRAGDVVAIDNFAVSHGRLPYRGPRQVVVAWA</sequence>
<dbReference type="GO" id="GO:0017000">
    <property type="term" value="P:antibiotic biosynthetic process"/>
    <property type="evidence" value="ECO:0007669"/>
    <property type="project" value="UniProtKB-KW"/>
</dbReference>
<keyword evidence="3" id="KW-0045">Antibiotic biosynthesis</keyword>
<keyword evidence="5" id="KW-0223">Dioxygenase</keyword>
<gene>
    <name evidence="5" type="ORF">SAMN02745121_04032</name>
</gene>
<comment type="cofactor">
    <cofactor evidence="1">
        <name>Fe(2+)</name>
        <dbReference type="ChEBI" id="CHEBI:29033"/>
    </cofactor>
</comment>
<evidence type="ECO:0000313" key="5">
    <source>
        <dbReference type="EMBL" id="SFE36488.1"/>
    </source>
</evidence>
<dbReference type="AlphaFoldDB" id="A0A1I1ZYM0"/>
<proteinExistence type="predicted"/>
<dbReference type="EMBL" id="FOMX01000012">
    <property type="protein sequence ID" value="SFE36488.1"/>
    <property type="molecule type" value="Genomic_DNA"/>
</dbReference>
<dbReference type="OrthoDB" id="9769888at2"/>
<feature type="domain" description="TauD/TfdA-like" evidence="4">
    <location>
        <begin position="20"/>
        <end position="346"/>
    </location>
</feature>
<dbReference type="GO" id="GO:0016706">
    <property type="term" value="F:2-oxoglutarate-dependent dioxygenase activity"/>
    <property type="evidence" value="ECO:0007669"/>
    <property type="project" value="UniProtKB-ARBA"/>
</dbReference>